<feature type="domain" description="Fe/B12 periplasmic-binding" evidence="2">
    <location>
        <begin position="43"/>
        <end position="326"/>
    </location>
</feature>
<dbReference type="InterPro" id="IPR050902">
    <property type="entry name" value="ABC_Transporter_SBP"/>
</dbReference>
<evidence type="ECO:0000313" key="3">
    <source>
        <dbReference type="EMBL" id="EPR31047.1"/>
    </source>
</evidence>
<dbReference type="STRING" id="1121439.dsat_1174"/>
<dbReference type="PANTHER" id="PTHR30535">
    <property type="entry name" value="VITAMIN B12-BINDING PROTEIN"/>
    <property type="match status" value="1"/>
</dbReference>
<gene>
    <name evidence="3" type="ORF">dsat_1174</name>
</gene>
<keyword evidence="4" id="KW-1185">Reference proteome</keyword>
<feature type="chain" id="PRO_5004557003" evidence="1">
    <location>
        <begin position="25"/>
        <end position="368"/>
    </location>
</feature>
<name>S7T1U2_9BACT</name>
<dbReference type="OrthoDB" id="9775594at2"/>
<dbReference type="SUPFAM" id="SSF53807">
    <property type="entry name" value="Helical backbone' metal receptor"/>
    <property type="match status" value="1"/>
</dbReference>
<dbReference type="PROSITE" id="PS50983">
    <property type="entry name" value="FE_B12_PBP"/>
    <property type="match status" value="1"/>
</dbReference>
<comment type="caution">
    <text evidence="3">The sequence shown here is derived from an EMBL/GenBank/DDBJ whole genome shotgun (WGS) entry which is preliminary data.</text>
</comment>
<protein>
    <submittedName>
        <fullName evidence="3">ABC-type transporter, periplasmic subunit</fullName>
    </submittedName>
</protein>
<keyword evidence="1" id="KW-0732">Signal</keyword>
<dbReference type="EMBL" id="ATHI01000030">
    <property type="protein sequence ID" value="EPR31047.1"/>
    <property type="molecule type" value="Genomic_DNA"/>
</dbReference>
<evidence type="ECO:0000256" key="1">
    <source>
        <dbReference type="SAM" id="SignalP"/>
    </source>
</evidence>
<dbReference type="RefSeq" id="WP_020887871.1">
    <property type="nucleotide sequence ID" value="NZ_ATHI01000030.1"/>
</dbReference>
<evidence type="ECO:0000313" key="4">
    <source>
        <dbReference type="Proteomes" id="UP000014975"/>
    </source>
</evidence>
<dbReference type="eggNOG" id="COG0614">
    <property type="taxonomic scope" value="Bacteria"/>
</dbReference>
<accession>S7T1U2</accession>
<dbReference type="PATRIC" id="fig|1121439.3.peg.2556"/>
<sequence length="368" mass="39851">MRFHRLFPLLVFVSVLLVAPCASARTVVDAMGRTVTIPETVERVICSGSGSLRLLTYLGAQDLIVAVDSIEKRGAQVDARPYAIANPQFKDYPLFGEFRGFDNPELIVGLDPQPQVILKTYATSGHDPIQLQEKTGIPVVVVNYGNLTHGRADLNAALRIMAEVVGKAGRAEEVIAYFDAAEADLRRRAALVSEAARPSCYVGGLAMRGGHGFRSTEPAYAPFAFLGARNVAASLATGAELSHADVSKEQIIVWDPEIVFLDVATTRLSGQASGLEELRTDPAYAGLSAANKGRVYGVLPYNSYTQNFDSILANAYFIGKTLYPEAFADVEPVAKADEIYTFLVGKPVFDRLQSDFEGMVFAPIKVRP</sequence>
<dbReference type="Pfam" id="PF01497">
    <property type="entry name" value="Peripla_BP_2"/>
    <property type="match status" value="1"/>
</dbReference>
<dbReference type="CDD" id="cd01147">
    <property type="entry name" value="HemV-2"/>
    <property type="match status" value="1"/>
</dbReference>
<dbReference type="AlphaFoldDB" id="S7T1U2"/>
<organism evidence="3 4">
    <name type="scientific">Alkalidesulfovibrio alkalitolerans DSM 16529</name>
    <dbReference type="NCBI Taxonomy" id="1121439"/>
    <lineage>
        <taxon>Bacteria</taxon>
        <taxon>Pseudomonadati</taxon>
        <taxon>Thermodesulfobacteriota</taxon>
        <taxon>Desulfovibrionia</taxon>
        <taxon>Desulfovibrionales</taxon>
        <taxon>Desulfovibrionaceae</taxon>
        <taxon>Alkalidesulfovibrio</taxon>
    </lineage>
</organism>
<dbReference type="Gene3D" id="3.40.50.1980">
    <property type="entry name" value="Nitrogenase molybdenum iron protein domain"/>
    <property type="match status" value="2"/>
</dbReference>
<reference evidence="3 4" key="1">
    <citation type="journal article" date="2013" name="Genome Announc.">
        <title>Draft genome sequences for three mercury-methylating, sulfate-reducing bacteria.</title>
        <authorList>
            <person name="Brown S.D."/>
            <person name="Hurt R.A.Jr."/>
            <person name="Gilmour C.C."/>
            <person name="Elias D.A."/>
        </authorList>
    </citation>
    <scope>NUCLEOTIDE SEQUENCE [LARGE SCALE GENOMIC DNA]</scope>
    <source>
        <strain evidence="3 4">DSM 16529</strain>
    </source>
</reference>
<dbReference type="InterPro" id="IPR002491">
    <property type="entry name" value="ABC_transptr_periplasmic_BD"/>
</dbReference>
<proteinExistence type="predicted"/>
<evidence type="ECO:0000259" key="2">
    <source>
        <dbReference type="PROSITE" id="PS50983"/>
    </source>
</evidence>
<dbReference type="Proteomes" id="UP000014975">
    <property type="component" value="Unassembled WGS sequence"/>
</dbReference>
<dbReference type="PANTHER" id="PTHR30535:SF34">
    <property type="entry name" value="MOLYBDATE-BINDING PROTEIN MOLA"/>
    <property type="match status" value="1"/>
</dbReference>
<feature type="signal peptide" evidence="1">
    <location>
        <begin position="1"/>
        <end position="24"/>
    </location>
</feature>